<accession>A0A9P0KF80</accession>
<gene>
    <name evidence="2" type="ORF">ACAOBT_LOCUS10120</name>
</gene>
<dbReference type="PROSITE" id="PS50222">
    <property type="entry name" value="EF_HAND_2"/>
    <property type="match status" value="1"/>
</dbReference>
<dbReference type="AlphaFoldDB" id="A0A9P0KF80"/>
<evidence type="ECO:0000259" key="1">
    <source>
        <dbReference type="PROSITE" id="PS50222"/>
    </source>
</evidence>
<keyword evidence="3" id="KW-1185">Reference proteome</keyword>
<dbReference type="SUPFAM" id="SSF47473">
    <property type="entry name" value="EF-hand"/>
    <property type="match status" value="1"/>
</dbReference>
<dbReference type="OrthoDB" id="415706at2759"/>
<evidence type="ECO:0000313" key="3">
    <source>
        <dbReference type="Proteomes" id="UP001152888"/>
    </source>
</evidence>
<evidence type="ECO:0000313" key="2">
    <source>
        <dbReference type="EMBL" id="CAH1972649.1"/>
    </source>
</evidence>
<dbReference type="Gene3D" id="1.10.238.10">
    <property type="entry name" value="EF-hand"/>
    <property type="match status" value="1"/>
</dbReference>
<dbReference type="Proteomes" id="UP001152888">
    <property type="component" value="Unassembled WGS sequence"/>
</dbReference>
<dbReference type="GO" id="GO:0005509">
    <property type="term" value="F:calcium ion binding"/>
    <property type="evidence" value="ECO:0007669"/>
    <property type="project" value="InterPro"/>
</dbReference>
<feature type="domain" description="EF-hand" evidence="1">
    <location>
        <begin position="72"/>
        <end position="107"/>
    </location>
</feature>
<dbReference type="InterPro" id="IPR002048">
    <property type="entry name" value="EF_hand_dom"/>
</dbReference>
<protein>
    <recommendedName>
        <fullName evidence="1">EF-hand domain-containing protein</fullName>
    </recommendedName>
</protein>
<sequence length="143" mass="16718">MNRASLQKAIGCLLDTKESFGKRDFVILCTAIFGEEPSEEEIESFFKKLNKDCLNFQDVEKFCNHKAHYMKDTEMLILEIFRAVDKDAKCYITGDDIVNAWKDSKIRFNKELVIECFNLVACEENIIDYFTFRDLYLSVNRAV</sequence>
<comment type="caution">
    <text evidence="2">The sequence shown here is derived from an EMBL/GenBank/DDBJ whole genome shotgun (WGS) entry which is preliminary data.</text>
</comment>
<dbReference type="InterPro" id="IPR011992">
    <property type="entry name" value="EF-hand-dom_pair"/>
</dbReference>
<name>A0A9P0KF80_ACAOB</name>
<reference evidence="2" key="1">
    <citation type="submission" date="2022-03" db="EMBL/GenBank/DDBJ databases">
        <authorList>
            <person name="Sayadi A."/>
        </authorList>
    </citation>
    <scope>NUCLEOTIDE SEQUENCE</scope>
</reference>
<dbReference type="EMBL" id="CAKOFQ010006801">
    <property type="protein sequence ID" value="CAH1972649.1"/>
    <property type="molecule type" value="Genomic_DNA"/>
</dbReference>
<organism evidence="2 3">
    <name type="scientific">Acanthoscelides obtectus</name>
    <name type="common">Bean weevil</name>
    <name type="synonym">Bruchus obtectus</name>
    <dbReference type="NCBI Taxonomy" id="200917"/>
    <lineage>
        <taxon>Eukaryota</taxon>
        <taxon>Metazoa</taxon>
        <taxon>Ecdysozoa</taxon>
        <taxon>Arthropoda</taxon>
        <taxon>Hexapoda</taxon>
        <taxon>Insecta</taxon>
        <taxon>Pterygota</taxon>
        <taxon>Neoptera</taxon>
        <taxon>Endopterygota</taxon>
        <taxon>Coleoptera</taxon>
        <taxon>Polyphaga</taxon>
        <taxon>Cucujiformia</taxon>
        <taxon>Chrysomeloidea</taxon>
        <taxon>Chrysomelidae</taxon>
        <taxon>Bruchinae</taxon>
        <taxon>Bruchini</taxon>
        <taxon>Acanthoscelides</taxon>
    </lineage>
</organism>
<proteinExistence type="predicted"/>